<proteinExistence type="predicted"/>
<protein>
    <submittedName>
        <fullName evidence="1">Arc/MetJ-type ribon-helix-helix transcriptional regulator</fullName>
    </submittedName>
</protein>
<sequence length="89" mass="9957">MIRMVHLSKKTLTVYLDPDMLDRIEALVARGLYPNSSAVAAEAFSLLESELKQRAFEQQLRRAYEVCQAANIPPARSMTAFLETLGDNA</sequence>
<comment type="caution">
    <text evidence="1">The sequence shown here is derived from an EMBL/GenBank/DDBJ whole genome shotgun (WGS) entry which is preliminary data.</text>
</comment>
<dbReference type="RefSeq" id="WP_209945234.1">
    <property type="nucleotide sequence ID" value="NZ_JAGGJU010000006.1"/>
</dbReference>
<dbReference type="Proteomes" id="UP000759443">
    <property type="component" value="Unassembled WGS sequence"/>
</dbReference>
<dbReference type="EMBL" id="JAGGJU010000006">
    <property type="protein sequence ID" value="MBP1850960.1"/>
    <property type="molecule type" value="Genomic_DNA"/>
</dbReference>
<name>A0ABS4DZ41_9HYPH</name>
<evidence type="ECO:0000313" key="1">
    <source>
        <dbReference type="EMBL" id="MBP1850960.1"/>
    </source>
</evidence>
<reference evidence="1 2" key="1">
    <citation type="submission" date="2021-03" db="EMBL/GenBank/DDBJ databases">
        <title>Genomic Encyclopedia of Type Strains, Phase IV (KMG-IV): sequencing the most valuable type-strain genomes for metagenomic binning, comparative biology and taxonomic classification.</title>
        <authorList>
            <person name="Goeker M."/>
        </authorList>
    </citation>
    <scope>NUCLEOTIDE SEQUENCE [LARGE SCALE GENOMIC DNA]</scope>
    <source>
        <strain evidence="1 2">DSM 21600</strain>
    </source>
</reference>
<accession>A0ABS4DZ41</accession>
<gene>
    <name evidence="1" type="ORF">J2Z17_002403</name>
</gene>
<organism evidence="1 2">
    <name type="scientific">Rhizobium halophytocola</name>
    <dbReference type="NCBI Taxonomy" id="735519"/>
    <lineage>
        <taxon>Bacteria</taxon>
        <taxon>Pseudomonadati</taxon>
        <taxon>Pseudomonadota</taxon>
        <taxon>Alphaproteobacteria</taxon>
        <taxon>Hyphomicrobiales</taxon>
        <taxon>Rhizobiaceae</taxon>
        <taxon>Rhizobium/Agrobacterium group</taxon>
        <taxon>Rhizobium</taxon>
    </lineage>
</organism>
<evidence type="ECO:0000313" key="2">
    <source>
        <dbReference type="Proteomes" id="UP000759443"/>
    </source>
</evidence>
<keyword evidence="2" id="KW-1185">Reference proteome</keyword>